<dbReference type="RefSeq" id="XP_013312172.1">
    <property type="nucleotide sequence ID" value="XM_013456718.1"/>
</dbReference>
<evidence type="ECO:0000313" key="1">
    <source>
        <dbReference type="EMBL" id="KIW51588.1"/>
    </source>
</evidence>
<dbReference type="Proteomes" id="UP000054342">
    <property type="component" value="Unassembled WGS sequence"/>
</dbReference>
<protein>
    <submittedName>
        <fullName evidence="1">Uncharacterized protein</fullName>
    </submittedName>
</protein>
<accession>A0A0D2E840</accession>
<proteinExistence type="predicted"/>
<reference evidence="1 2" key="1">
    <citation type="submission" date="2015-01" db="EMBL/GenBank/DDBJ databases">
        <title>The Genome Sequence of Exophiala xenobiotica CBS118157.</title>
        <authorList>
            <consortium name="The Broad Institute Genomics Platform"/>
            <person name="Cuomo C."/>
            <person name="de Hoog S."/>
            <person name="Gorbushina A."/>
            <person name="Stielow B."/>
            <person name="Teixiera M."/>
            <person name="Abouelleil A."/>
            <person name="Chapman S.B."/>
            <person name="Priest M."/>
            <person name="Young S.K."/>
            <person name="Wortman J."/>
            <person name="Nusbaum C."/>
            <person name="Birren B."/>
        </authorList>
    </citation>
    <scope>NUCLEOTIDE SEQUENCE [LARGE SCALE GENOMIC DNA]</scope>
    <source>
        <strain evidence="1 2">CBS 118157</strain>
    </source>
</reference>
<organism evidence="1 2">
    <name type="scientific">Exophiala xenobiotica</name>
    <dbReference type="NCBI Taxonomy" id="348802"/>
    <lineage>
        <taxon>Eukaryota</taxon>
        <taxon>Fungi</taxon>
        <taxon>Dikarya</taxon>
        <taxon>Ascomycota</taxon>
        <taxon>Pezizomycotina</taxon>
        <taxon>Eurotiomycetes</taxon>
        <taxon>Chaetothyriomycetidae</taxon>
        <taxon>Chaetothyriales</taxon>
        <taxon>Herpotrichiellaceae</taxon>
        <taxon>Exophiala</taxon>
    </lineage>
</organism>
<keyword evidence="2" id="KW-1185">Reference proteome</keyword>
<dbReference type="GeneID" id="25332204"/>
<dbReference type="OrthoDB" id="4117703at2759"/>
<dbReference type="HOGENOM" id="CLU_2049719_0_0_1"/>
<dbReference type="AlphaFoldDB" id="A0A0D2E840"/>
<gene>
    <name evidence="1" type="ORF">PV05_10296</name>
</gene>
<name>A0A0D2E840_9EURO</name>
<sequence>MSSQSLTVTLTRTEKSPVTSTPEKITAYLSTINGYPFGAALDDGSGAKVFSGAPTWASNQLMGGISFEVAKFTLKVGAKEKDTQAAIWVKQDNKDKLLYKTSNFA</sequence>
<evidence type="ECO:0000313" key="2">
    <source>
        <dbReference type="Proteomes" id="UP000054342"/>
    </source>
</evidence>
<dbReference type="EMBL" id="KN847322">
    <property type="protein sequence ID" value="KIW51588.1"/>
    <property type="molecule type" value="Genomic_DNA"/>
</dbReference>